<dbReference type="GeneID" id="44080450"/>
<keyword evidence="1" id="KW-1133">Transmembrane helix</keyword>
<protein>
    <submittedName>
        <fullName evidence="2">Uncharacterized protein</fullName>
    </submittedName>
</protein>
<evidence type="ECO:0000313" key="2">
    <source>
        <dbReference type="EMBL" id="QIB75223.1"/>
    </source>
</evidence>
<dbReference type="AlphaFoldDB" id="A0A6C0UKW8"/>
<keyword evidence="1" id="KW-0812">Transmembrane</keyword>
<name>A0A6C0UKW8_9EURY</name>
<keyword evidence="1" id="KW-0472">Membrane</keyword>
<evidence type="ECO:0000256" key="1">
    <source>
        <dbReference type="SAM" id="Phobius"/>
    </source>
</evidence>
<dbReference type="Proteomes" id="UP000465846">
    <property type="component" value="Chromosome"/>
</dbReference>
<reference evidence="2 3" key="1">
    <citation type="submission" date="2020-02" db="EMBL/GenBank/DDBJ databases">
        <title>Whole genome sequence of Halogeometricum borinquense strain wsp4.</title>
        <authorList>
            <person name="Verma D.K."/>
            <person name="Gopal K."/>
            <person name="Prasad E.S."/>
        </authorList>
    </citation>
    <scope>NUCLEOTIDE SEQUENCE [LARGE SCALE GENOMIC DNA]</scope>
    <source>
        <strain evidence="3">wsp4</strain>
    </source>
</reference>
<dbReference type="EMBL" id="CP048739">
    <property type="protein sequence ID" value="QIB75223.1"/>
    <property type="molecule type" value="Genomic_DNA"/>
</dbReference>
<accession>A0A6C0UKW8</accession>
<gene>
    <name evidence="2" type="ORF">G3I44_13575</name>
</gene>
<proteinExistence type="predicted"/>
<sequence length="82" mass="9314">MSNCYSFLEESGFDHVATVETDKRITSYLLATTIELFYLGQIWISIVEGKAKLMMENDAERVIEQADSVEFHDPAPIVGERI</sequence>
<evidence type="ECO:0000313" key="3">
    <source>
        <dbReference type="Proteomes" id="UP000465846"/>
    </source>
</evidence>
<dbReference type="RefSeq" id="WP_163487014.1">
    <property type="nucleotide sequence ID" value="NZ_CP048739.1"/>
</dbReference>
<organism evidence="2 3">
    <name type="scientific">Halogeometricum borinquense</name>
    <dbReference type="NCBI Taxonomy" id="60847"/>
    <lineage>
        <taxon>Archaea</taxon>
        <taxon>Methanobacteriati</taxon>
        <taxon>Methanobacteriota</taxon>
        <taxon>Stenosarchaea group</taxon>
        <taxon>Halobacteria</taxon>
        <taxon>Halobacteriales</taxon>
        <taxon>Haloferacaceae</taxon>
        <taxon>Halogeometricum</taxon>
    </lineage>
</organism>
<feature type="transmembrane region" description="Helical" evidence="1">
    <location>
        <begin position="25"/>
        <end position="46"/>
    </location>
</feature>